<dbReference type="InterPro" id="IPR002060">
    <property type="entry name" value="Squ/phyt_synthse"/>
</dbReference>
<dbReference type="PROSITE" id="PS01045">
    <property type="entry name" value="SQUALEN_PHYTOEN_SYN_2"/>
    <property type="match status" value="1"/>
</dbReference>
<dbReference type="PANTHER" id="PTHR31480">
    <property type="entry name" value="BIFUNCTIONAL LYCOPENE CYCLASE/PHYTOENE SYNTHASE"/>
    <property type="match status" value="1"/>
</dbReference>
<evidence type="ECO:0000256" key="1">
    <source>
        <dbReference type="ARBA" id="ARBA00004684"/>
    </source>
</evidence>
<dbReference type="SFLD" id="SFLDG01018">
    <property type="entry name" value="Squalene/Phytoene_Synthase_Lik"/>
    <property type="match status" value="1"/>
</dbReference>
<dbReference type="Gene3D" id="1.10.600.10">
    <property type="entry name" value="Farnesyl Diphosphate Synthase"/>
    <property type="match status" value="1"/>
</dbReference>
<dbReference type="InterPro" id="IPR033904">
    <property type="entry name" value="Trans_IPPS_HH"/>
</dbReference>
<comment type="caution">
    <text evidence="6">The sequence shown here is derived from an EMBL/GenBank/DDBJ whole genome shotgun (WGS) entry which is preliminary data.</text>
</comment>
<evidence type="ECO:0000256" key="4">
    <source>
        <dbReference type="ARBA" id="ARBA00022746"/>
    </source>
</evidence>
<dbReference type="FunFam" id="1.10.600.10:FF:000020">
    <property type="entry name" value="Phytoene synthase"/>
    <property type="match status" value="1"/>
</dbReference>
<gene>
    <name evidence="6" type="ORF">EV688_103190</name>
</gene>
<evidence type="ECO:0000256" key="3">
    <source>
        <dbReference type="ARBA" id="ARBA00022679"/>
    </source>
</evidence>
<proteinExistence type="inferred from homology"/>
<protein>
    <submittedName>
        <fullName evidence="6">Phytoene synthase</fullName>
    </submittedName>
</protein>
<dbReference type="AlphaFoldDB" id="A0A4R2LCV8"/>
<keyword evidence="4" id="KW-0125">Carotenoid biosynthesis</keyword>
<evidence type="ECO:0000313" key="6">
    <source>
        <dbReference type="EMBL" id="TCO77175.1"/>
    </source>
</evidence>
<comment type="pathway">
    <text evidence="1">Carotenoid biosynthesis; phytoene biosynthesis.</text>
</comment>
<evidence type="ECO:0000313" key="7">
    <source>
        <dbReference type="Proteomes" id="UP000294980"/>
    </source>
</evidence>
<dbReference type="GO" id="GO:0016117">
    <property type="term" value="P:carotenoid biosynthetic process"/>
    <property type="evidence" value="ECO:0007669"/>
    <property type="project" value="UniProtKB-KW"/>
</dbReference>
<keyword evidence="7" id="KW-1185">Reference proteome</keyword>
<comment type="similarity">
    <text evidence="2">Belongs to the phytoene/squalene synthase family.</text>
</comment>
<dbReference type="Pfam" id="PF00494">
    <property type="entry name" value="SQS_PSY"/>
    <property type="match status" value="1"/>
</dbReference>
<dbReference type="InterPro" id="IPR019845">
    <property type="entry name" value="Squalene/phytoene_synthase_CS"/>
</dbReference>
<dbReference type="SFLD" id="SFLDS00005">
    <property type="entry name" value="Isoprenoid_Synthase_Type_I"/>
    <property type="match status" value="1"/>
</dbReference>
<comment type="cofactor">
    <cofactor evidence="5">
        <name>ATP</name>
        <dbReference type="ChEBI" id="CHEBI:30616"/>
    </cofactor>
</comment>
<dbReference type="InterPro" id="IPR008949">
    <property type="entry name" value="Isoprenoid_synthase_dom_sf"/>
</dbReference>
<dbReference type="Proteomes" id="UP000294980">
    <property type="component" value="Unassembled WGS sequence"/>
</dbReference>
<reference evidence="6 7" key="1">
    <citation type="submission" date="2019-03" db="EMBL/GenBank/DDBJ databases">
        <title>Genomic Encyclopedia of Type Strains, Phase IV (KMG-IV): sequencing the most valuable type-strain genomes for metagenomic binning, comparative biology and taxonomic classification.</title>
        <authorList>
            <person name="Goeker M."/>
        </authorList>
    </citation>
    <scope>NUCLEOTIDE SEQUENCE [LARGE SCALE GENOMIC DNA]</scope>
    <source>
        <strain evidence="6 7">DSM 23344</strain>
    </source>
</reference>
<dbReference type="GO" id="GO:0004311">
    <property type="term" value="F:geranylgeranyl diphosphate synthase activity"/>
    <property type="evidence" value="ECO:0007669"/>
    <property type="project" value="InterPro"/>
</dbReference>
<name>A0A4R2LCV8_9GAMM</name>
<dbReference type="InterPro" id="IPR044843">
    <property type="entry name" value="Trans_IPPS_bact-type"/>
</dbReference>
<keyword evidence="3" id="KW-0808">Transferase</keyword>
<evidence type="ECO:0000256" key="2">
    <source>
        <dbReference type="ARBA" id="ARBA00006251"/>
    </source>
</evidence>
<accession>A0A4R2LCV8</accession>
<dbReference type="CDD" id="cd00683">
    <property type="entry name" value="Trans_IPPS_HH"/>
    <property type="match status" value="1"/>
</dbReference>
<organism evidence="6 7">
    <name type="scientific">Chromatocurvus halotolerans</name>
    <dbReference type="NCBI Taxonomy" id="1132028"/>
    <lineage>
        <taxon>Bacteria</taxon>
        <taxon>Pseudomonadati</taxon>
        <taxon>Pseudomonadota</taxon>
        <taxon>Gammaproteobacteria</taxon>
        <taxon>Cellvibrionales</taxon>
        <taxon>Halieaceae</taxon>
        <taxon>Chromatocurvus</taxon>
    </lineage>
</organism>
<evidence type="ECO:0000256" key="5">
    <source>
        <dbReference type="ARBA" id="ARBA00053028"/>
    </source>
</evidence>
<dbReference type="GO" id="GO:0051996">
    <property type="term" value="F:squalene synthase [NAD(P)H] activity"/>
    <property type="evidence" value="ECO:0007669"/>
    <property type="project" value="InterPro"/>
</dbReference>
<dbReference type="EMBL" id="SLWX01000003">
    <property type="protein sequence ID" value="TCO77175.1"/>
    <property type="molecule type" value="Genomic_DNA"/>
</dbReference>
<sequence length="345" mass="37594">MAACRGLLKTGSRSFHAASRFLPYHCRDAATALYAFCRQADDAVDDSGAPHLALEMLHGRLDAIYACAPEDYAADRALASVVVRYGLPRGLLDALLEGFAWDAAEREYETLSDVLDYAARVAGSVGVMMAVIMGIRDASVLARAADMGVAMQLTNISRDVGEDARNGRLYLPASWLREAGIDPAAFVRAPQHSAGLTLVTRRVLTVADKLYRRADAGLTCLPLRCRPGMYAARLLYSAIGNEVQRLDYDSVNQRAVVPPQRKLWHLTRLAGLPLLDAGAVSAPVLRENRFLVEAVNSHPGPRVSSLVEHEGKVAWMLALLQDLERRERSSGTLDARDNERRSAAG</sequence>
<dbReference type="SFLD" id="SFLDG01212">
    <property type="entry name" value="Phytoene_synthase_like"/>
    <property type="match status" value="1"/>
</dbReference>
<dbReference type="SUPFAM" id="SSF48576">
    <property type="entry name" value="Terpenoid synthases"/>
    <property type="match status" value="1"/>
</dbReference>